<proteinExistence type="predicted"/>
<reference evidence="1 2" key="1">
    <citation type="submission" date="2019-09" db="EMBL/GenBank/DDBJ databases">
        <title>Hydrogenophaga aromatica sp. nov., isolated from a para-xylene-degrading enrichment culture.</title>
        <authorList>
            <person name="Tancsics A."/>
            <person name="Banerjee S."/>
        </authorList>
    </citation>
    <scope>NUCLEOTIDE SEQUENCE [LARGE SCALE GENOMIC DNA]</scope>
    <source>
        <strain evidence="1 2">D2P1</strain>
    </source>
</reference>
<accession>A0A7Y8L031</accession>
<dbReference type="AlphaFoldDB" id="A0A7Y8L031"/>
<evidence type="ECO:0000313" key="2">
    <source>
        <dbReference type="Proteomes" id="UP000545507"/>
    </source>
</evidence>
<dbReference type="Proteomes" id="UP000545507">
    <property type="component" value="Unassembled WGS sequence"/>
</dbReference>
<gene>
    <name evidence="1" type="ORF">F3K02_23800</name>
</gene>
<protein>
    <submittedName>
        <fullName evidence="1">Methyl-accepting chemotaxis protein</fullName>
    </submittedName>
</protein>
<comment type="caution">
    <text evidence="1">The sequence shown here is derived from an EMBL/GenBank/DDBJ whole genome shotgun (WGS) entry which is preliminary data.</text>
</comment>
<dbReference type="EMBL" id="VYGV01000026">
    <property type="protein sequence ID" value="NWF48252.1"/>
    <property type="molecule type" value="Genomic_DNA"/>
</dbReference>
<keyword evidence="2" id="KW-1185">Reference proteome</keyword>
<sequence>MKGVMGFLEKAGLVRMEVPHEDAAPAPPPVTETTAALPPAAAPVPIGAPLKLDEIYAQAGVPASLYPAERLLRLIEGLSAMDPGTRLMAIQAMDAADESWTIADPLADAQTKDQALSMHAELLQLNLQALERDTLARIETMTARRDKVVDDIRRQMSELDALMNREVSRAAQDIAGQEAQLQAAREHTAVQLASLSQLGQQLQNLSAQFGAPATTPKE</sequence>
<evidence type="ECO:0000313" key="1">
    <source>
        <dbReference type="EMBL" id="NWF48252.1"/>
    </source>
</evidence>
<name>A0A7Y8L031_9BURK</name>
<organism evidence="1 2">
    <name type="scientific">Hydrogenophaga aromaticivorans</name>
    <dbReference type="NCBI Taxonomy" id="2610898"/>
    <lineage>
        <taxon>Bacteria</taxon>
        <taxon>Pseudomonadati</taxon>
        <taxon>Pseudomonadota</taxon>
        <taxon>Betaproteobacteria</taxon>
        <taxon>Burkholderiales</taxon>
        <taxon>Comamonadaceae</taxon>
        <taxon>Hydrogenophaga</taxon>
    </lineage>
</organism>